<dbReference type="AlphaFoldDB" id="A0AAV5R063"/>
<dbReference type="PANTHER" id="PTHR43827:SF3">
    <property type="entry name" value="NADP-DEPENDENT OXIDOREDUCTASE DOMAIN-CONTAINING PROTEIN"/>
    <property type="match status" value="1"/>
</dbReference>
<name>A0AAV5R063_PICKL</name>
<dbReference type="InterPro" id="IPR018170">
    <property type="entry name" value="Aldo/ket_reductase_CS"/>
</dbReference>
<feature type="domain" description="NADP-dependent oxidoreductase" evidence="12">
    <location>
        <begin position="21"/>
        <end position="283"/>
    </location>
</feature>
<feature type="site" description="Lowers pKa of active site Tyr" evidence="11">
    <location>
        <position position="79"/>
    </location>
</feature>
<dbReference type="PIRSF" id="PIRSF000097">
    <property type="entry name" value="AKR"/>
    <property type="match status" value="1"/>
</dbReference>
<evidence type="ECO:0000256" key="10">
    <source>
        <dbReference type="PIRSR" id="PIRSR000097-2"/>
    </source>
</evidence>
<evidence type="ECO:0000256" key="8">
    <source>
        <dbReference type="ARBA" id="ARBA00081322"/>
    </source>
</evidence>
<reference evidence="13 14" key="1">
    <citation type="journal article" date="2023" name="Elife">
        <title>Identification of key yeast species and microbe-microbe interactions impacting larval growth of Drosophila in the wild.</title>
        <authorList>
            <person name="Mure A."/>
            <person name="Sugiura Y."/>
            <person name="Maeda R."/>
            <person name="Honda K."/>
            <person name="Sakurai N."/>
            <person name="Takahashi Y."/>
            <person name="Watada M."/>
            <person name="Katoh T."/>
            <person name="Gotoh A."/>
            <person name="Gotoh Y."/>
            <person name="Taniguchi I."/>
            <person name="Nakamura K."/>
            <person name="Hayashi T."/>
            <person name="Katayama T."/>
            <person name="Uemura T."/>
            <person name="Hattori Y."/>
        </authorList>
    </citation>
    <scope>NUCLEOTIDE SEQUENCE [LARGE SCALE GENOMIC DNA]</scope>
    <source>
        <strain evidence="13 14">PK-24</strain>
    </source>
</reference>
<dbReference type="Proteomes" id="UP001378960">
    <property type="component" value="Unassembled WGS sequence"/>
</dbReference>
<dbReference type="Gene3D" id="3.20.20.100">
    <property type="entry name" value="NADP-dependent oxidoreductase domain"/>
    <property type="match status" value="1"/>
</dbReference>
<dbReference type="PROSITE" id="PS00062">
    <property type="entry name" value="ALDOKETO_REDUCTASE_2"/>
    <property type="match status" value="1"/>
</dbReference>
<dbReference type="EMBL" id="BTGB01000001">
    <property type="protein sequence ID" value="GMM44021.1"/>
    <property type="molecule type" value="Genomic_DNA"/>
</dbReference>
<dbReference type="InterPro" id="IPR036812">
    <property type="entry name" value="NAD(P)_OxRdtase_dom_sf"/>
</dbReference>
<keyword evidence="3" id="KW-0560">Oxidoreductase</keyword>
<dbReference type="InterPro" id="IPR020471">
    <property type="entry name" value="AKR"/>
</dbReference>
<dbReference type="InterPro" id="IPR023210">
    <property type="entry name" value="NADP_OxRdtase_dom"/>
</dbReference>
<dbReference type="PROSITE" id="PS00798">
    <property type="entry name" value="ALDOKETO_REDUCTASE_1"/>
    <property type="match status" value="1"/>
</dbReference>
<evidence type="ECO:0000259" key="12">
    <source>
        <dbReference type="Pfam" id="PF00248"/>
    </source>
</evidence>
<evidence type="ECO:0000256" key="9">
    <source>
        <dbReference type="PIRSR" id="PIRSR000097-1"/>
    </source>
</evidence>
<dbReference type="GO" id="GO:0047011">
    <property type="term" value="F:2-dehydropantolactone reductase (A-specific) activity"/>
    <property type="evidence" value="ECO:0007669"/>
    <property type="project" value="UniProtKB-ARBA"/>
</dbReference>
<proteinExistence type="inferred from homology"/>
<dbReference type="PRINTS" id="PR00069">
    <property type="entry name" value="ALDKETRDTASE"/>
</dbReference>
<evidence type="ECO:0000256" key="7">
    <source>
        <dbReference type="ARBA" id="ARBA00079693"/>
    </source>
</evidence>
<dbReference type="PANTHER" id="PTHR43827">
    <property type="entry name" value="2,5-DIKETO-D-GLUCONIC ACID REDUCTASE"/>
    <property type="match status" value="1"/>
</dbReference>
<evidence type="ECO:0000256" key="3">
    <source>
        <dbReference type="ARBA" id="ARBA00023002"/>
    </source>
</evidence>
<comment type="catalytic activity">
    <reaction evidence="5">
        <text>isatin + NADPH + H(+) = 3-hydroxyindolin-2-one + NADP(+)</text>
        <dbReference type="Rhea" id="RHEA:68608"/>
        <dbReference type="ChEBI" id="CHEBI:15378"/>
        <dbReference type="ChEBI" id="CHEBI:27539"/>
        <dbReference type="ChEBI" id="CHEBI:28536"/>
        <dbReference type="ChEBI" id="CHEBI:57783"/>
        <dbReference type="ChEBI" id="CHEBI:58349"/>
    </reaction>
</comment>
<organism evidence="13 14">
    <name type="scientific">Pichia kluyveri</name>
    <name type="common">Yeast</name>
    <dbReference type="NCBI Taxonomy" id="36015"/>
    <lineage>
        <taxon>Eukaryota</taxon>
        <taxon>Fungi</taxon>
        <taxon>Dikarya</taxon>
        <taxon>Ascomycota</taxon>
        <taxon>Saccharomycotina</taxon>
        <taxon>Pichiomycetes</taxon>
        <taxon>Pichiales</taxon>
        <taxon>Pichiaceae</taxon>
        <taxon>Pichia</taxon>
    </lineage>
</organism>
<comment type="similarity">
    <text evidence="1">Belongs to the aldo/keto reductase family.</text>
</comment>
<keyword evidence="2" id="KW-0521">NADP</keyword>
<comment type="caution">
    <text evidence="13">The sequence shown here is derived from an EMBL/GenBank/DDBJ whole genome shotgun (WGS) entry which is preliminary data.</text>
</comment>
<evidence type="ECO:0000256" key="1">
    <source>
        <dbReference type="ARBA" id="ARBA00007905"/>
    </source>
</evidence>
<dbReference type="SUPFAM" id="SSF51430">
    <property type="entry name" value="NAD(P)-linked oxidoreductase"/>
    <property type="match status" value="1"/>
</dbReference>
<accession>A0AAV5R063</accession>
<protein>
    <recommendedName>
        <fullName evidence="7">2-dehydropantolactone reductase</fullName>
        <ecNumber evidence="6">1.1.1.358</ecNumber>
    </recommendedName>
    <alternativeName>
        <fullName evidence="7">2-dehydropantolactone reductase</fullName>
    </alternativeName>
    <alternativeName>
        <fullName evidence="8">Ketopantoyl-lactone reductase</fullName>
    </alternativeName>
</protein>
<keyword evidence="14" id="KW-1185">Reference proteome</keyword>
<feature type="active site" description="Proton donor" evidence="9">
    <location>
        <position position="54"/>
    </location>
</feature>
<evidence type="ECO:0000256" key="11">
    <source>
        <dbReference type="PIRSR" id="PIRSR000097-3"/>
    </source>
</evidence>
<gene>
    <name evidence="13" type="ORF">DAPK24_005960</name>
</gene>
<evidence type="ECO:0000256" key="2">
    <source>
        <dbReference type="ARBA" id="ARBA00022857"/>
    </source>
</evidence>
<evidence type="ECO:0000256" key="4">
    <source>
        <dbReference type="ARBA" id="ARBA00050878"/>
    </source>
</evidence>
<dbReference type="Pfam" id="PF00248">
    <property type="entry name" value="Aldo_ket_red"/>
    <property type="match status" value="1"/>
</dbReference>
<dbReference type="GO" id="GO:0042180">
    <property type="term" value="P:ketone metabolic process"/>
    <property type="evidence" value="ECO:0007669"/>
    <property type="project" value="UniProtKB-ARBA"/>
</dbReference>
<dbReference type="EC" id="1.1.1.358" evidence="6"/>
<evidence type="ECO:0000313" key="13">
    <source>
        <dbReference type="EMBL" id="GMM44021.1"/>
    </source>
</evidence>
<dbReference type="PROSITE" id="PS00063">
    <property type="entry name" value="ALDOKETO_REDUCTASE_3"/>
    <property type="match status" value="1"/>
</dbReference>
<dbReference type="FunFam" id="3.20.20.100:FF:000002">
    <property type="entry name" value="2,5-diketo-D-gluconic acid reductase A"/>
    <property type="match status" value="1"/>
</dbReference>
<comment type="catalytic activity">
    <reaction evidence="4">
        <text>(R)-pantolactone + NADP(+) = 2-dehydropantolactone + NADPH + H(+)</text>
        <dbReference type="Rhea" id="RHEA:18981"/>
        <dbReference type="ChEBI" id="CHEBI:15378"/>
        <dbReference type="ChEBI" id="CHEBI:16719"/>
        <dbReference type="ChEBI" id="CHEBI:18395"/>
        <dbReference type="ChEBI" id="CHEBI:57783"/>
        <dbReference type="ChEBI" id="CHEBI:58349"/>
        <dbReference type="EC" id="1.1.1.358"/>
    </reaction>
</comment>
<feature type="binding site" evidence="10">
    <location>
        <position position="110"/>
    </location>
    <ligand>
        <name>substrate</name>
    </ligand>
</feature>
<evidence type="ECO:0000256" key="5">
    <source>
        <dbReference type="ARBA" id="ARBA00051098"/>
    </source>
</evidence>
<sequence length="304" mass="33951">MAKYIKVPTFKLNTGATIPAIGFGTWRSTEEEAYNAVITALKVGYRHIDTAYIYGNEHIVGKAIKDSGVPREEIFLTTKLWATGAMKSAESLENSVKSLGVDYVDLYLMHWPVTMNPNGNDDKFPSKPDGTRDVIPESEWSYVDTYKSMEKLLENGLTKAIGVSNFTVFKMKKIINECKIVPAALQIELHPLLPQQELVDFCQNNGIIVEAYSPLGSIGAPLLKTDKLIKIAEKYNVSTAAICISWQVWRKVVPLPKSVNPERIEANLKIVDLEDADGEEISNLYKIHGVQRFVSPDWGVVIFD</sequence>
<evidence type="ECO:0000256" key="6">
    <source>
        <dbReference type="ARBA" id="ARBA00066965"/>
    </source>
</evidence>
<evidence type="ECO:0000313" key="14">
    <source>
        <dbReference type="Proteomes" id="UP001378960"/>
    </source>
</evidence>